<feature type="non-terminal residue" evidence="1">
    <location>
        <position position="1"/>
    </location>
</feature>
<dbReference type="EMBL" id="CAJDYZ010011148">
    <property type="protein sequence ID" value="CAD1478971.1"/>
    <property type="molecule type" value="Genomic_DNA"/>
</dbReference>
<protein>
    <submittedName>
        <fullName evidence="1">Uncharacterized protein</fullName>
    </submittedName>
</protein>
<gene>
    <name evidence="1" type="ORF">MHI_LOCUS835595</name>
</gene>
<sequence length="139" mass="15930">GENETRIKDKSIIPDSIVRIYIYYFDSVQRRQGTKTRTSPTEQTCSPIVSDKSRLCSNRPWSFAPQDEPKGHVIRLGDRSGESVNCPLTKFLKSLFETTGRVGHSFALQISDNRRKRETHENCKKDSDCTKGQVCIWYA</sequence>
<evidence type="ECO:0000313" key="2">
    <source>
        <dbReference type="Proteomes" id="UP000752696"/>
    </source>
</evidence>
<name>A0A6V7HHK8_9HYME</name>
<dbReference type="AlphaFoldDB" id="A0A6V7HHK8"/>
<organism evidence="1 2">
    <name type="scientific">Heterotrigona itama</name>
    <dbReference type="NCBI Taxonomy" id="395501"/>
    <lineage>
        <taxon>Eukaryota</taxon>
        <taxon>Metazoa</taxon>
        <taxon>Ecdysozoa</taxon>
        <taxon>Arthropoda</taxon>
        <taxon>Hexapoda</taxon>
        <taxon>Insecta</taxon>
        <taxon>Pterygota</taxon>
        <taxon>Neoptera</taxon>
        <taxon>Endopterygota</taxon>
        <taxon>Hymenoptera</taxon>
        <taxon>Apocrita</taxon>
        <taxon>Aculeata</taxon>
        <taxon>Apoidea</taxon>
        <taxon>Anthophila</taxon>
        <taxon>Apidae</taxon>
        <taxon>Heterotrigona</taxon>
    </lineage>
</organism>
<dbReference type="OrthoDB" id="7552742at2759"/>
<feature type="non-terminal residue" evidence="1">
    <location>
        <position position="139"/>
    </location>
</feature>
<keyword evidence="2" id="KW-1185">Reference proteome</keyword>
<proteinExistence type="predicted"/>
<accession>A0A6V7HHK8</accession>
<reference evidence="1" key="1">
    <citation type="submission" date="2020-07" db="EMBL/GenBank/DDBJ databases">
        <authorList>
            <person name="Nazaruddin N."/>
        </authorList>
    </citation>
    <scope>NUCLEOTIDE SEQUENCE</scope>
</reference>
<comment type="caution">
    <text evidence="1">The sequence shown here is derived from an EMBL/GenBank/DDBJ whole genome shotgun (WGS) entry which is preliminary data.</text>
</comment>
<dbReference type="Proteomes" id="UP000752696">
    <property type="component" value="Unassembled WGS sequence"/>
</dbReference>
<evidence type="ECO:0000313" key="1">
    <source>
        <dbReference type="EMBL" id="CAD1478971.1"/>
    </source>
</evidence>